<dbReference type="GO" id="GO:0043565">
    <property type="term" value="F:sequence-specific DNA binding"/>
    <property type="evidence" value="ECO:0007669"/>
    <property type="project" value="InterPro"/>
</dbReference>
<keyword evidence="1" id="KW-0805">Transcription regulation</keyword>
<evidence type="ECO:0000256" key="2">
    <source>
        <dbReference type="ARBA" id="ARBA00023125"/>
    </source>
</evidence>
<proteinExistence type="predicted"/>
<dbReference type="Proteomes" id="UP000051955">
    <property type="component" value="Unassembled WGS sequence"/>
</dbReference>
<gene>
    <name evidence="5" type="ORF">FD25_GL001954</name>
</gene>
<dbReference type="InterPro" id="IPR020449">
    <property type="entry name" value="Tscrpt_reg_AraC-type_HTH"/>
</dbReference>
<dbReference type="AlphaFoldDB" id="A0A0R1LVL3"/>
<keyword evidence="3" id="KW-0804">Transcription</keyword>
<dbReference type="PANTHER" id="PTHR43280">
    <property type="entry name" value="ARAC-FAMILY TRANSCRIPTIONAL REGULATOR"/>
    <property type="match status" value="1"/>
</dbReference>
<evidence type="ECO:0000313" key="6">
    <source>
        <dbReference type="Proteomes" id="UP000051955"/>
    </source>
</evidence>
<dbReference type="SUPFAM" id="SSF46689">
    <property type="entry name" value="Homeodomain-like"/>
    <property type="match status" value="2"/>
</dbReference>
<accession>A0A0R1LVL3</accession>
<dbReference type="STRING" id="1423715.FD25_GL001954"/>
<reference evidence="5 6" key="1">
    <citation type="journal article" date="2015" name="Genome Announc.">
        <title>Expanding the biotechnology potential of lactobacilli through comparative genomics of 213 strains and associated genera.</title>
        <authorList>
            <person name="Sun Z."/>
            <person name="Harris H.M."/>
            <person name="McCann A."/>
            <person name="Guo C."/>
            <person name="Argimon S."/>
            <person name="Zhang W."/>
            <person name="Yang X."/>
            <person name="Jeffery I.B."/>
            <person name="Cooney J.C."/>
            <person name="Kagawa T.F."/>
            <person name="Liu W."/>
            <person name="Song Y."/>
            <person name="Salvetti E."/>
            <person name="Wrobel A."/>
            <person name="Rasinkangas P."/>
            <person name="Parkhill J."/>
            <person name="Rea M.C."/>
            <person name="O'Sullivan O."/>
            <person name="Ritari J."/>
            <person name="Douillard F.P."/>
            <person name="Paul Ross R."/>
            <person name="Yang R."/>
            <person name="Briner A.E."/>
            <person name="Felis G.E."/>
            <person name="de Vos W.M."/>
            <person name="Barrangou R."/>
            <person name="Klaenhammer T.R."/>
            <person name="Caufield P.W."/>
            <person name="Cui Y."/>
            <person name="Zhang H."/>
            <person name="O'Toole P.W."/>
        </authorList>
    </citation>
    <scope>NUCLEOTIDE SEQUENCE [LARGE SCALE GENOMIC DNA]</scope>
    <source>
        <strain evidence="5 6">DSM 19394</strain>
    </source>
</reference>
<dbReference type="RefSeq" id="WP_057800814.1">
    <property type="nucleotide sequence ID" value="NZ_AZDV01000003.1"/>
</dbReference>
<dbReference type="InterPro" id="IPR018062">
    <property type="entry name" value="HTH_AraC-typ_CS"/>
</dbReference>
<evidence type="ECO:0000256" key="3">
    <source>
        <dbReference type="ARBA" id="ARBA00023163"/>
    </source>
</evidence>
<dbReference type="GO" id="GO:0003700">
    <property type="term" value="F:DNA-binding transcription factor activity"/>
    <property type="evidence" value="ECO:0007669"/>
    <property type="project" value="InterPro"/>
</dbReference>
<dbReference type="PROSITE" id="PS01124">
    <property type="entry name" value="HTH_ARAC_FAMILY_2"/>
    <property type="match status" value="1"/>
</dbReference>
<sequence length="394" mass="43798">MSPFTRTARLIQTTLGLDVRCYDPTGQLSLSLNNPVVTAPHQPQLPDLTHIDQLTHYTDPWQLSYLLVPLPTGTCVVGPFTTTTLTSQVITTVLAQNHLTVSEQHQLTQLYDALPMLSPAEVTATGTVVVNLWRQPPLTPTCQTLTANPQNTSPAPLPKLGSPDTTAIDHHYQVEAALMATVRAGNTVKIVDYFRPMTAMLTLFQNRLPNQPLRSCKNMCLVSNTLNRIAARQGGVHPVYLDSISEKYALLVERQRTITGLKQLTVAMLTDYTQLVKDHATTGYSPLIKRTVDYVTLHLGHPLRVTSIATALNASSTYLSRRFKAETGQTLTRFIHTQRIQSAQTYLLNTTTSITTIALLVGFPDLASFTKQFKRLTGQTPRDYRQHPRFENAR</sequence>
<dbReference type="SMART" id="SM00342">
    <property type="entry name" value="HTH_ARAC"/>
    <property type="match status" value="1"/>
</dbReference>
<dbReference type="InterPro" id="IPR018060">
    <property type="entry name" value="HTH_AraC"/>
</dbReference>
<dbReference type="PROSITE" id="PS00041">
    <property type="entry name" value="HTH_ARAC_FAMILY_1"/>
    <property type="match status" value="1"/>
</dbReference>
<dbReference type="OrthoDB" id="62429at2"/>
<feature type="domain" description="HTH araC/xylS-type" evidence="4">
    <location>
        <begin position="289"/>
        <end position="387"/>
    </location>
</feature>
<dbReference type="PRINTS" id="PR00032">
    <property type="entry name" value="HTHARAC"/>
</dbReference>
<dbReference type="PATRIC" id="fig|1423715.3.peg.2003"/>
<evidence type="ECO:0000256" key="1">
    <source>
        <dbReference type="ARBA" id="ARBA00023015"/>
    </source>
</evidence>
<keyword evidence="2" id="KW-0238">DNA-binding</keyword>
<dbReference type="InterPro" id="IPR009057">
    <property type="entry name" value="Homeodomain-like_sf"/>
</dbReference>
<comment type="caution">
    <text evidence="5">The sequence shown here is derived from an EMBL/GenBank/DDBJ whole genome shotgun (WGS) entry which is preliminary data.</text>
</comment>
<name>A0A0R1LVL3_9LACO</name>
<dbReference type="Gene3D" id="1.10.10.60">
    <property type="entry name" value="Homeodomain-like"/>
    <property type="match status" value="2"/>
</dbReference>
<evidence type="ECO:0000313" key="5">
    <source>
        <dbReference type="EMBL" id="KRK96458.1"/>
    </source>
</evidence>
<protein>
    <recommendedName>
        <fullName evidence="4">HTH araC/xylS-type domain-containing protein</fullName>
    </recommendedName>
</protein>
<dbReference type="Pfam" id="PF12833">
    <property type="entry name" value="HTH_18"/>
    <property type="match status" value="1"/>
</dbReference>
<organism evidence="5 6">
    <name type="scientific">Levilactobacillus acidifarinae DSM 19394 = JCM 15949</name>
    <dbReference type="NCBI Taxonomy" id="1423715"/>
    <lineage>
        <taxon>Bacteria</taxon>
        <taxon>Bacillati</taxon>
        <taxon>Bacillota</taxon>
        <taxon>Bacilli</taxon>
        <taxon>Lactobacillales</taxon>
        <taxon>Lactobacillaceae</taxon>
        <taxon>Levilactobacillus</taxon>
    </lineage>
</organism>
<dbReference type="PANTHER" id="PTHR43280:SF2">
    <property type="entry name" value="HTH-TYPE TRANSCRIPTIONAL REGULATOR EXSA"/>
    <property type="match status" value="1"/>
</dbReference>
<dbReference type="EMBL" id="AZDV01000003">
    <property type="protein sequence ID" value="KRK96458.1"/>
    <property type="molecule type" value="Genomic_DNA"/>
</dbReference>
<keyword evidence="6" id="KW-1185">Reference proteome</keyword>
<evidence type="ECO:0000259" key="4">
    <source>
        <dbReference type="PROSITE" id="PS01124"/>
    </source>
</evidence>